<dbReference type="OrthoDB" id="9794294at2"/>
<dbReference type="Gene3D" id="3.40.80.10">
    <property type="entry name" value="Peptidoglycan recognition protein-like"/>
    <property type="match status" value="1"/>
</dbReference>
<organism evidence="2 3">
    <name type="scientific">Paramaledivibacter caminithermalis (strain DSM 15212 / CIP 107654 / DViRD3)</name>
    <name type="common">Clostridium caminithermale</name>
    <dbReference type="NCBI Taxonomy" id="1121301"/>
    <lineage>
        <taxon>Bacteria</taxon>
        <taxon>Bacillati</taxon>
        <taxon>Bacillota</taxon>
        <taxon>Clostridia</taxon>
        <taxon>Peptostreptococcales</taxon>
        <taxon>Caminicellaceae</taxon>
        <taxon>Paramaledivibacter</taxon>
    </lineage>
</organism>
<dbReference type="Proteomes" id="UP000184465">
    <property type="component" value="Unassembled WGS sequence"/>
</dbReference>
<feature type="domain" description="N-acetylmuramoyl-L-alanine amidase" evidence="1">
    <location>
        <begin position="2"/>
        <end position="39"/>
    </location>
</feature>
<gene>
    <name evidence="2" type="ORF">SAMN02745912_03915</name>
</gene>
<dbReference type="SUPFAM" id="SSF55846">
    <property type="entry name" value="N-acetylmuramoyl-L-alanine amidase-like"/>
    <property type="match status" value="1"/>
</dbReference>
<dbReference type="RefSeq" id="WP_131821398.1">
    <property type="nucleotide sequence ID" value="NZ_FRAG01000151.1"/>
</dbReference>
<proteinExistence type="predicted"/>
<dbReference type="Pfam" id="PF01510">
    <property type="entry name" value="Amidase_2"/>
    <property type="match status" value="1"/>
</dbReference>
<evidence type="ECO:0000313" key="2">
    <source>
        <dbReference type="EMBL" id="SHK66603.1"/>
    </source>
</evidence>
<dbReference type="EMBL" id="FRAG01000151">
    <property type="protein sequence ID" value="SHK66603.1"/>
    <property type="molecule type" value="Genomic_DNA"/>
</dbReference>
<protein>
    <submittedName>
        <fullName evidence="2">N-acetylmuramoyl-L-alanine amidase</fullName>
    </submittedName>
</protein>
<accession>A0A1M6UBR0</accession>
<dbReference type="GO" id="GO:0008745">
    <property type="term" value="F:N-acetylmuramoyl-L-alanine amidase activity"/>
    <property type="evidence" value="ECO:0007669"/>
    <property type="project" value="InterPro"/>
</dbReference>
<dbReference type="AlphaFoldDB" id="A0A1M6UBR0"/>
<evidence type="ECO:0000313" key="3">
    <source>
        <dbReference type="Proteomes" id="UP000184465"/>
    </source>
</evidence>
<reference evidence="2 3" key="1">
    <citation type="submission" date="2016-11" db="EMBL/GenBank/DDBJ databases">
        <authorList>
            <person name="Jaros S."/>
            <person name="Januszkiewicz K."/>
            <person name="Wedrychowicz H."/>
        </authorList>
    </citation>
    <scope>NUCLEOTIDE SEQUENCE [LARGE SCALE GENOMIC DNA]</scope>
    <source>
        <strain evidence="2 3">DSM 15212</strain>
    </source>
</reference>
<feature type="non-terminal residue" evidence="2">
    <location>
        <position position="1"/>
    </location>
</feature>
<sequence>YEKAVDNTIDLVKCLMEKYDIPLDRVVRHYDASRKICPRSMSENNWEKWWEFKERLSEKTKDELNKDLKVLTKVGVINSPDYWLENAVKGKTVKGEYVAILIERIAKFIIEKEGR</sequence>
<dbReference type="InterPro" id="IPR036505">
    <property type="entry name" value="Amidase/PGRP_sf"/>
</dbReference>
<evidence type="ECO:0000259" key="1">
    <source>
        <dbReference type="Pfam" id="PF01510"/>
    </source>
</evidence>
<dbReference type="InterPro" id="IPR002502">
    <property type="entry name" value="Amidase_domain"/>
</dbReference>
<name>A0A1M6UBR0_PARC5</name>
<dbReference type="GO" id="GO:0009253">
    <property type="term" value="P:peptidoglycan catabolic process"/>
    <property type="evidence" value="ECO:0007669"/>
    <property type="project" value="InterPro"/>
</dbReference>
<keyword evidence="3" id="KW-1185">Reference proteome</keyword>
<dbReference type="STRING" id="1121301.SAMN02745912_03915"/>